<organism evidence="3 4">
    <name type="scientific">Dictyocaulus viviparus</name>
    <name type="common">Bovine lungworm</name>
    <dbReference type="NCBI Taxonomy" id="29172"/>
    <lineage>
        <taxon>Eukaryota</taxon>
        <taxon>Metazoa</taxon>
        <taxon>Ecdysozoa</taxon>
        <taxon>Nematoda</taxon>
        <taxon>Chromadorea</taxon>
        <taxon>Rhabditida</taxon>
        <taxon>Rhabditina</taxon>
        <taxon>Rhabditomorpha</taxon>
        <taxon>Strongyloidea</taxon>
        <taxon>Metastrongylidae</taxon>
        <taxon>Dictyocaulus</taxon>
    </lineage>
</organism>
<evidence type="ECO:0000313" key="4">
    <source>
        <dbReference type="Proteomes" id="UP000053766"/>
    </source>
</evidence>
<evidence type="ECO:0000256" key="1">
    <source>
        <dbReference type="SAM" id="MobiDB-lite"/>
    </source>
</evidence>
<accession>A0A0D8XI53</accession>
<gene>
    <name evidence="3" type="ORF">DICVIV_09646</name>
</gene>
<evidence type="ECO:0000256" key="2">
    <source>
        <dbReference type="SAM" id="Phobius"/>
    </source>
</evidence>
<keyword evidence="2" id="KW-0812">Transmembrane</keyword>
<dbReference type="STRING" id="29172.A0A0D8XI53"/>
<keyword evidence="2" id="KW-1133">Transmembrane helix</keyword>
<protein>
    <submittedName>
        <fullName evidence="3">Uncharacterized protein</fullName>
    </submittedName>
</protein>
<feature type="region of interest" description="Disordered" evidence="1">
    <location>
        <begin position="1"/>
        <end position="47"/>
    </location>
</feature>
<reference evidence="4" key="2">
    <citation type="journal article" date="2016" name="Sci. Rep.">
        <title>Dictyocaulus viviparus genome, variome and transcriptome elucidate lungworm biology and support future intervention.</title>
        <authorList>
            <person name="McNulty S.N."/>
            <person name="Strube C."/>
            <person name="Rosa B.A."/>
            <person name="Martin J.C."/>
            <person name="Tyagi R."/>
            <person name="Choi Y.J."/>
            <person name="Wang Q."/>
            <person name="Hallsworth Pepin K."/>
            <person name="Zhang X."/>
            <person name="Ozersky P."/>
            <person name="Wilson R.K."/>
            <person name="Sternberg P.W."/>
            <person name="Gasser R.B."/>
            <person name="Mitreva M."/>
        </authorList>
    </citation>
    <scope>NUCLEOTIDE SEQUENCE [LARGE SCALE GENOMIC DNA]</scope>
    <source>
        <strain evidence="4">HannoverDv2000</strain>
    </source>
</reference>
<dbReference type="EMBL" id="KN716482">
    <property type="protein sequence ID" value="KJH44330.1"/>
    <property type="molecule type" value="Genomic_DNA"/>
</dbReference>
<proteinExistence type="predicted"/>
<feature type="transmembrane region" description="Helical" evidence="2">
    <location>
        <begin position="55"/>
        <end position="77"/>
    </location>
</feature>
<dbReference type="Proteomes" id="UP000053766">
    <property type="component" value="Unassembled WGS sequence"/>
</dbReference>
<keyword evidence="2" id="KW-0472">Membrane</keyword>
<dbReference type="AlphaFoldDB" id="A0A0D8XI53"/>
<keyword evidence="4" id="KW-1185">Reference proteome</keyword>
<reference evidence="3 4" key="1">
    <citation type="submission" date="2013-11" db="EMBL/GenBank/DDBJ databases">
        <title>Draft genome of the bovine lungworm Dictyocaulus viviparus.</title>
        <authorList>
            <person name="Mitreva M."/>
        </authorList>
    </citation>
    <scope>NUCLEOTIDE SEQUENCE [LARGE SCALE GENOMIC DNA]</scope>
    <source>
        <strain evidence="3 4">HannoverDv2000</strain>
    </source>
</reference>
<evidence type="ECO:0000313" key="3">
    <source>
        <dbReference type="EMBL" id="KJH44330.1"/>
    </source>
</evidence>
<name>A0A0D8XI53_DICVI</name>
<sequence length="80" mass="8586">MLMFFMMEGQSSASSPPSTIPSPPTMPPNDMDDAAIEDPKPMPEGSRAGNSFPSILANMLGDALGCVGFSWVCYFFINAY</sequence>
<feature type="compositionally biased region" description="Pro residues" evidence="1">
    <location>
        <begin position="18"/>
        <end position="27"/>
    </location>
</feature>
<dbReference type="OrthoDB" id="639767at2759"/>